<evidence type="ECO:0000256" key="2">
    <source>
        <dbReference type="ARBA" id="ARBA00022729"/>
    </source>
</evidence>
<feature type="active site" description="Charge relay system" evidence="5">
    <location>
        <position position="357"/>
    </location>
</feature>
<feature type="chain" id="PRO_5046165049" evidence="6">
    <location>
        <begin position="25"/>
        <end position="1097"/>
    </location>
</feature>
<protein>
    <submittedName>
        <fullName evidence="8">S8 family serine peptidase</fullName>
    </submittedName>
</protein>
<comment type="similarity">
    <text evidence="5">Belongs to the peptidase S8 family.</text>
</comment>
<dbReference type="InterPro" id="IPR015500">
    <property type="entry name" value="Peptidase_S8_subtilisin-rel"/>
</dbReference>
<dbReference type="InterPro" id="IPR002884">
    <property type="entry name" value="P_dom"/>
</dbReference>
<dbReference type="Proteomes" id="UP001596997">
    <property type="component" value="Unassembled WGS sequence"/>
</dbReference>
<gene>
    <name evidence="8" type="ORF">ACFQ1O_04030</name>
</gene>
<dbReference type="PROSITE" id="PS51892">
    <property type="entry name" value="SUBTILASE"/>
    <property type="match status" value="1"/>
</dbReference>
<evidence type="ECO:0000256" key="1">
    <source>
        <dbReference type="ARBA" id="ARBA00022670"/>
    </source>
</evidence>
<dbReference type="Gene3D" id="2.60.40.10">
    <property type="entry name" value="Immunoglobulins"/>
    <property type="match status" value="1"/>
</dbReference>
<organism evidence="8 9">
    <name type="scientific">Pseudofulvibacter geojedonensis</name>
    <dbReference type="NCBI Taxonomy" id="1123758"/>
    <lineage>
        <taxon>Bacteria</taxon>
        <taxon>Pseudomonadati</taxon>
        <taxon>Bacteroidota</taxon>
        <taxon>Flavobacteriia</taxon>
        <taxon>Flavobacteriales</taxon>
        <taxon>Flavobacteriaceae</taxon>
        <taxon>Pseudofulvibacter</taxon>
    </lineage>
</organism>
<evidence type="ECO:0000256" key="5">
    <source>
        <dbReference type="PROSITE-ProRule" id="PRU01240"/>
    </source>
</evidence>
<keyword evidence="2 6" id="KW-0732">Signal</keyword>
<keyword evidence="9" id="KW-1185">Reference proteome</keyword>
<dbReference type="SUPFAM" id="SSF52743">
    <property type="entry name" value="Subtilisin-like"/>
    <property type="match status" value="1"/>
</dbReference>
<name>A0ABW3I0M0_9FLAO</name>
<dbReference type="NCBIfam" id="TIGR04183">
    <property type="entry name" value="Por_Secre_tail"/>
    <property type="match status" value="1"/>
</dbReference>
<dbReference type="Gene3D" id="2.60.120.260">
    <property type="entry name" value="Galactose-binding domain-like"/>
    <property type="match status" value="1"/>
</dbReference>
<keyword evidence="4 5" id="KW-0720">Serine protease</keyword>
<dbReference type="Pfam" id="PF16184">
    <property type="entry name" value="Cadherin_3"/>
    <property type="match status" value="1"/>
</dbReference>
<dbReference type="Pfam" id="PF18962">
    <property type="entry name" value="Por_Secre_tail"/>
    <property type="match status" value="1"/>
</dbReference>
<dbReference type="Pfam" id="PF00082">
    <property type="entry name" value="Peptidase_S8"/>
    <property type="match status" value="1"/>
</dbReference>
<evidence type="ECO:0000256" key="3">
    <source>
        <dbReference type="ARBA" id="ARBA00022801"/>
    </source>
</evidence>
<feature type="active site" description="Charge relay system" evidence="5">
    <location>
        <position position="131"/>
    </location>
</feature>
<evidence type="ECO:0000313" key="9">
    <source>
        <dbReference type="Proteomes" id="UP001596997"/>
    </source>
</evidence>
<dbReference type="InterPro" id="IPR026444">
    <property type="entry name" value="Secre_tail"/>
</dbReference>
<proteinExistence type="inferred from homology"/>
<evidence type="ECO:0000256" key="4">
    <source>
        <dbReference type="ARBA" id="ARBA00022825"/>
    </source>
</evidence>
<evidence type="ECO:0000259" key="7">
    <source>
        <dbReference type="PROSITE" id="PS51829"/>
    </source>
</evidence>
<accession>A0ABW3I0M0</accession>
<dbReference type="Pfam" id="PF01483">
    <property type="entry name" value="P_proprotein"/>
    <property type="match status" value="1"/>
</dbReference>
<evidence type="ECO:0000313" key="8">
    <source>
        <dbReference type="EMBL" id="MFD0963172.1"/>
    </source>
</evidence>
<sequence>MRNKYTQNALFYLCLILCSFNSFSQTEEQRKQIIKNYDLDKLHQLYLENSAFEKENKEKALKAAKLNGWPIIKKEKDGSFSELQGMINGTPLYYSIDNDRAAISTRANFLHNGGGLGLNVEGQGMTAYVWDGGAARTSHEDYSGRVTIGDGTSVALTSNNDHATHVTGTIVGLGMGNNGGDNSKGMAPQASAVSHDWSNDLTEATAAAANGMLLSNHSYGTPVGSIDDAQNWYIGAYTSTAQNWDELMYNAPYYLMVASAGNDGSDNSNTVPLEGNSAYDKLTGNKVAKNNLVIANGHDANVAANGSLIGNPFRVSGSSEGPADDLRIKPDIMGNGYQLYSASVYGNSNYNYKTGTSMSGPNVCGSLLLLQQHYNNINGSFMRAATLKGLAMHTADNSDIAGPDANTGWGLMNTKAAAEAITNNGLGSWISEETLSQGETKTFTVVSDGTNPLLASISWTDPTTGGYTNTTSTANEATAALVNDLDIRVEQTGTTFYPWKLTSVNSNTNANGTDNTVDPFERVDVNGASGTYTITVTHKGSLTTGKQKFSLIMTGLSSSIALVKKTDDQILCSNNDATFNFDYKQIGGGTSNITANNVPAGASVNFTQNSFSADGSFDVTFGNLSSVPAGEYVIGIIADNGNETETRNVTLTIYHNTFTNINQTIPANGSVNIATSPVINWDLDANSEEYLIEVATDVNFTNIINSGSSNTNSYNVNGLTSGGVYYWRVFGKNRCATASNANIFNFQVGTNCNEVVQTTDTTILDQNSVDSTLDVTQSITISDINVRVAYDHTWIGDVKLTLFAPNGNRVTLIDTNTCSDQTNFHIKFDNDATNDINCLIANNGGLTNYKPVGDLSNFYGLNSAGTWRLSIIDGGPGDTGTVTEWAIEFCDNSAPPTAPNFVNNGLNVDVNSTYTTVTGDIEASTTAETATQQTYTLIELPTIGNLRLNSTNLNLGDTFTQDDVNTGKVSYVNTETNPYVNQFKVNIENAASGWLPNQIVQINAANLNISDFEIGQLKIWPNPAKSNLFIEMNDAVNSDVNISLFDLQGRRVYQNSFNNNNSVFNQTIDLNNIANGSYIIQIEHDNKKATKQFIINN</sequence>
<feature type="active site" description="Charge relay system" evidence="5">
    <location>
        <position position="162"/>
    </location>
</feature>
<dbReference type="InterPro" id="IPR000209">
    <property type="entry name" value="Peptidase_S8/S53_dom"/>
</dbReference>
<dbReference type="InterPro" id="IPR008979">
    <property type="entry name" value="Galactose-bd-like_sf"/>
</dbReference>
<dbReference type="SUPFAM" id="SSF49785">
    <property type="entry name" value="Galactose-binding domain-like"/>
    <property type="match status" value="2"/>
</dbReference>
<keyword evidence="1 5" id="KW-0645">Protease</keyword>
<dbReference type="PROSITE" id="PS00138">
    <property type="entry name" value="SUBTILASE_SER"/>
    <property type="match status" value="1"/>
</dbReference>
<feature type="signal peptide" evidence="6">
    <location>
        <begin position="1"/>
        <end position="24"/>
    </location>
</feature>
<dbReference type="RefSeq" id="WP_377713608.1">
    <property type="nucleotide sequence ID" value="NZ_JBHTJM010000005.1"/>
</dbReference>
<dbReference type="InterPro" id="IPR034058">
    <property type="entry name" value="TagA/B/C/D_pept_dom"/>
</dbReference>
<dbReference type="Gene3D" id="2.60.120.380">
    <property type="match status" value="1"/>
</dbReference>
<comment type="caution">
    <text evidence="8">The sequence shown here is derived from an EMBL/GenBank/DDBJ whole genome shotgun (WGS) entry which is preliminary data.</text>
</comment>
<dbReference type="InterPro" id="IPR013783">
    <property type="entry name" value="Ig-like_fold"/>
</dbReference>
<dbReference type="Gene3D" id="2.60.40.3080">
    <property type="match status" value="1"/>
</dbReference>
<dbReference type="PROSITE" id="PS51829">
    <property type="entry name" value="P_HOMO_B"/>
    <property type="match status" value="1"/>
</dbReference>
<evidence type="ECO:0000256" key="6">
    <source>
        <dbReference type="SAM" id="SignalP"/>
    </source>
</evidence>
<dbReference type="Gene3D" id="3.40.50.200">
    <property type="entry name" value="Peptidase S8/S53 domain"/>
    <property type="match status" value="1"/>
</dbReference>
<dbReference type="CDD" id="cd04842">
    <property type="entry name" value="Peptidases_S8_Kp43_protease"/>
    <property type="match status" value="1"/>
</dbReference>
<reference evidence="9" key="1">
    <citation type="journal article" date="2019" name="Int. J. Syst. Evol. Microbiol.">
        <title>The Global Catalogue of Microorganisms (GCM) 10K type strain sequencing project: providing services to taxonomists for standard genome sequencing and annotation.</title>
        <authorList>
            <consortium name="The Broad Institute Genomics Platform"/>
            <consortium name="The Broad Institute Genome Sequencing Center for Infectious Disease"/>
            <person name="Wu L."/>
            <person name="Ma J."/>
        </authorList>
    </citation>
    <scope>NUCLEOTIDE SEQUENCE [LARGE SCALE GENOMIC DNA]</scope>
    <source>
        <strain evidence="9">CCUG 62114</strain>
    </source>
</reference>
<dbReference type="InterPro" id="IPR023828">
    <property type="entry name" value="Peptidase_S8_Ser-AS"/>
</dbReference>
<keyword evidence="3 5" id="KW-0378">Hydrolase</keyword>
<dbReference type="InterPro" id="IPR036852">
    <property type="entry name" value="Peptidase_S8/S53_dom_sf"/>
</dbReference>
<dbReference type="PRINTS" id="PR00723">
    <property type="entry name" value="SUBTILISIN"/>
</dbReference>
<feature type="domain" description="P/Homo B" evidence="7">
    <location>
        <begin position="744"/>
        <end position="895"/>
    </location>
</feature>
<dbReference type="EMBL" id="JBHTJM010000005">
    <property type="protein sequence ID" value="MFD0963172.1"/>
    <property type="molecule type" value="Genomic_DNA"/>
</dbReference>